<dbReference type="Proteomes" id="UP000015453">
    <property type="component" value="Unassembled WGS sequence"/>
</dbReference>
<dbReference type="EMBL" id="AUSU01003011">
    <property type="protein sequence ID" value="EPS67632.1"/>
    <property type="molecule type" value="Genomic_DNA"/>
</dbReference>
<comment type="caution">
    <text evidence="16">The sequence shown here is derived from an EMBL/GenBank/DDBJ whole genome shotgun (WGS) entry which is preliminary data.</text>
</comment>
<keyword evidence="7" id="KW-0964">Secreted</keyword>
<dbReference type="PROSITE" id="PS00503">
    <property type="entry name" value="PECTINESTERASE_2"/>
    <property type="match status" value="1"/>
</dbReference>
<evidence type="ECO:0000256" key="13">
    <source>
        <dbReference type="RuleBase" id="RU000589"/>
    </source>
</evidence>
<dbReference type="OrthoDB" id="2019149at2759"/>
<dbReference type="GO" id="GO:0004857">
    <property type="term" value="F:enzyme inhibitor activity"/>
    <property type="evidence" value="ECO:0007669"/>
    <property type="project" value="InterPro"/>
</dbReference>
<evidence type="ECO:0000256" key="1">
    <source>
        <dbReference type="ARBA" id="ARBA00004191"/>
    </source>
</evidence>
<dbReference type="InterPro" id="IPR035513">
    <property type="entry name" value="Invertase/methylesterase_inhib"/>
</dbReference>
<sequence>ETCGEVVGMSRERLKQALAAVKISPEKYKSDIQTWLSAAVTLVETCKDEAEPHAHMSEIYNKMNQTSRSASNALALSNLIAGNASLPPQQTNEFPNWVSPGQRKLLQTTGLRANAVVSKDGSGNFKTVAEAIAAASGGGGFVIYVKAGVYSEQVVCRKSGITLIGDGKYSTIISGGKSVGGGSSLLGSSTFTIYGDGFVARDIGFENTAPPENHQAVALTVASDRSVFYRCSFSSYQDTLFALSLRQFYRECDVQGTIDFIFGNAAAVFQNSNLILRQPPHGGYNAILANGRTDPGQNTGFSVHNCKIAVASRGAYQSYLGRPWKAYSRAVVMKSDIDGAISGKGWSQWEGAGSSTYTTLYFAEYANRGGGSMTGGRVGWPGFHVIGMPEAAKFTVAAFIGGDSWLPPTGVAFVSGL</sequence>
<dbReference type="GO" id="GO:0042545">
    <property type="term" value="P:cell wall modification"/>
    <property type="evidence" value="ECO:0007669"/>
    <property type="project" value="UniProtKB-UniRule"/>
</dbReference>
<gene>
    <name evidence="16" type="ORF">M569_07142</name>
</gene>
<dbReference type="InterPro" id="IPR011050">
    <property type="entry name" value="Pectin_lyase_fold/virulence"/>
</dbReference>
<organism evidence="16 17">
    <name type="scientific">Genlisea aurea</name>
    <dbReference type="NCBI Taxonomy" id="192259"/>
    <lineage>
        <taxon>Eukaryota</taxon>
        <taxon>Viridiplantae</taxon>
        <taxon>Streptophyta</taxon>
        <taxon>Embryophyta</taxon>
        <taxon>Tracheophyta</taxon>
        <taxon>Spermatophyta</taxon>
        <taxon>Magnoliopsida</taxon>
        <taxon>eudicotyledons</taxon>
        <taxon>Gunneridae</taxon>
        <taxon>Pentapetalae</taxon>
        <taxon>asterids</taxon>
        <taxon>lamiids</taxon>
        <taxon>Lamiales</taxon>
        <taxon>Lentibulariaceae</taxon>
        <taxon>Genlisea</taxon>
    </lineage>
</organism>
<comment type="similarity">
    <text evidence="4">In the C-terminal section; belongs to the pectinesterase family.</text>
</comment>
<dbReference type="UniPathway" id="UPA00545">
    <property type="reaction ID" value="UER00823"/>
</dbReference>
<reference evidence="16 17" key="1">
    <citation type="journal article" date="2013" name="BMC Genomics">
        <title>The miniature genome of a carnivorous plant Genlisea aurea contains a low number of genes and short non-coding sequences.</title>
        <authorList>
            <person name="Leushkin E.V."/>
            <person name="Sutormin R.A."/>
            <person name="Nabieva E.R."/>
            <person name="Penin A.A."/>
            <person name="Kondrashov A.S."/>
            <person name="Logacheva M.D."/>
        </authorList>
    </citation>
    <scope>NUCLEOTIDE SEQUENCE [LARGE SCALE GENOMIC DNA]</scope>
</reference>
<evidence type="ECO:0000256" key="10">
    <source>
        <dbReference type="ARBA" id="ARBA00023316"/>
    </source>
</evidence>
<dbReference type="AlphaFoldDB" id="S8E5J7"/>
<dbReference type="SUPFAM" id="SSF51126">
    <property type="entry name" value="Pectin lyase-like"/>
    <property type="match status" value="1"/>
</dbReference>
<evidence type="ECO:0000256" key="9">
    <source>
        <dbReference type="ARBA" id="ARBA00023085"/>
    </source>
</evidence>
<evidence type="ECO:0000256" key="8">
    <source>
        <dbReference type="ARBA" id="ARBA00022801"/>
    </source>
</evidence>
<dbReference type="GO" id="GO:0030599">
    <property type="term" value="F:pectinesterase activity"/>
    <property type="evidence" value="ECO:0007669"/>
    <property type="project" value="UniProtKB-UniRule"/>
</dbReference>
<comment type="pathway">
    <text evidence="2 13">Glycan metabolism; pectin degradation; 2-dehydro-3-deoxy-D-gluconate from pectin: step 1/5.</text>
</comment>
<evidence type="ECO:0000256" key="4">
    <source>
        <dbReference type="ARBA" id="ARBA00007786"/>
    </source>
</evidence>
<dbReference type="EC" id="3.1.1.11" evidence="5 13"/>
<dbReference type="Pfam" id="PF04043">
    <property type="entry name" value="PMEI"/>
    <property type="match status" value="1"/>
</dbReference>
<proteinExistence type="inferred from homology"/>
<feature type="non-terminal residue" evidence="16">
    <location>
        <position position="1"/>
    </location>
</feature>
<dbReference type="FunFam" id="2.160.20.10:FF:000029">
    <property type="entry name" value="Pectinesterase 4"/>
    <property type="match status" value="1"/>
</dbReference>
<accession>S8E5J7</accession>
<feature type="domain" description="Pectinesterase inhibitor" evidence="15">
    <location>
        <begin position="2"/>
        <end position="76"/>
    </location>
</feature>
<evidence type="ECO:0000256" key="5">
    <source>
        <dbReference type="ARBA" id="ARBA00013229"/>
    </source>
</evidence>
<evidence type="ECO:0000313" key="16">
    <source>
        <dbReference type="EMBL" id="EPS67632.1"/>
    </source>
</evidence>
<comment type="similarity">
    <text evidence="3">In the N-terminal section; belongs to the PMEI family.</text>
</comment>
<name>S8E5J7_9LAMI</name>
<evidence type="ECO:0000256" key="11">
    <source>
        <dbReference type="ARBA" id="ARBA00047928"/>
    </source>
</evidence>
<dbReference type="PANTHER" id="PTHR31707">
    <property type="entry name" value="PECTINESTERASE"/>
    <property type="match status" value="1"/>
</dbReference>
<evidence type="ECO:0000256" key="3">
    <source>
        <dbReference type="ARBA" id="ARBA00006027"/>
    </source>
</evidence>
<feature type="domain" description="Pectinesterase catalytic" evidence="14">
    <location>
        <begin position="114"/>
        <end position="403"/>
    </location>
</feature>
<dbReference type="InterPro" id="IPR033131">
    <property type="entry name" value="Pectinesterase_Asp_AS"/>
</dbReference>
<keyword evidence="6" id="KW-0134">Cell wall</keyword>
<keyword evidence="17" id="KW-1185">Reference proteome</keyword>
<comment type="subcellular location">
    <subcellularLocation>
        <location evidence="1">Secreted</location>
        <location evidence="1">Cell wall</location>
    </subcellularLocation>
</comment>
<dbReference type="InterPro" id="IPR000070">
    <property type="entry name" value="Pectinesterase_cat"/>
</dbReference>
<dbReference type="InterPro" id="IPR012334">
    <property type="entry name" value="Pectin_lyas_fold"/>
</dbReference>
<feature type="active site" evidence="12">
    <location>
        <position position="259"/>
    </location>
</feature>
<evidence type="ECO:0000256" key="12">
    <source>
        <dbReference type="PROSITE-ProRule" id="PRU10040"/>
    </source>
</evidence>
<comment type="catalytic activity">
    <reaction evidence="11 13">
        <text>[(1-&gt;4)-alpha-D-galacturonosyl methyl ester](n) + n H2O = [(1-&gt;4)-alpha-D-galacturonosyl](n) + n methanol + n H(+)</text>
        <dbReference type="Rhea" id="RHEA:22380"/>
        <dbReference type="Rhea" id="RHEA-COMP:14570"/>
        <dbReference type="Rhea" id="RHEA-COMP:14573"/>
        <dbReference type="ChEBI" id="CHEBI:15377"/>
        <dbReference type="ChEBI" id="CHEBI:15378"/>
        <dbReference type="ChEBI" id="CHEBI:17790"/>
        <dbReference type="ChEBI" id="CHEBI:140522"/>
        <dbReference type="ChEBI" id="CHEBI:140523"/>
        <dbReference type="EC" id="3.1.1.11"/>
    </reaction>
</comment>
<keyword evidence="8 13" id="KW-0378">Hydrolase</keyword>
<evidence type="ECO:0000256" key="2">
    <source>
        <dbReference type="ARBA" id="ARBA00005184"/>
    </source>
</evidence>
<dbReference type="Gene3D" id="2.160.20.10">
    <property type="entry name" value="Single-stranded right-handed beta-helix, Pectin lyase-like"/>
    <property type="match status" value="1"/>
</dbReference>
<evidence type="ECO:0000259" key="14">
    <source>
        <dbReference type="Pfam" id="PF01095"/>
    </source>
</evidence>
<dbReference type="InterPro" id="IPR006501">
    <property type="entry name" value="Pectinesterase_inhib_dom"/>
</dbReference>
<dbReference type="SUPFAM" id="SSF101148">
    <property type="entry name" value="Plant invertase/pectin methylesterase inhibitor"/>
    <property type="match status" value="1"/>
</dbReference>
<evidence type="ECO:0000313" key="17">
    <source>
        <dbReference type="Proteomes" id="UP000015453"/>
    </source>
</evidence>
<keyword evidence="10" id="KW-0961">Cell wall biogenesis/degradation</keyword>
<evidence type="ECO:0000259" key="15">
    <source>
        <dbReference type="Pfam" id="PF04043"/>
    </source>
</evidence>
<dbReference type="Pfam" id="PF01095">
    <property type="entry name" value="Pectinesterase"/>
    <property type="match status" value="1"/>
</dbReference>
<evidence type="ECO:0000256" key="6">
    <source>
        <dbReference type="ARBA" id="ARBA00022512"/>
    </source>
</evidence>
<keyword evidence="9 13" id="KW-0063">Aspartyl esterase</keyword>
<protein>
    <recommendedName>
        <fullName evidence="5 13">Pectinesterase</fullName>
        <ecNumber evidence="5 13">3.1.1.11</ecNumber>
    </recommendedName>
</protein>
<dbReference type="Gene3D" id="1.20.140.40">
    <property type="entry name" value="Invertase/pectin methylesterase inhibitor family protein"/>
    <property type="match status" value="1"/>
</dbReference>
<dbReference type="CDD" id="cd15798">
    <property type="entry name" value="PMEI-like_3"/>
    <property type="match status" value="1"/>
</dbReference>
<dbReference type="GO" id="GO:0045490">
    <property type="term" value="P:pectin catabolic process"/>
    <property type="evidence" value="ECO:0007669"/>
    <property type="project" value="UniProtKB-UniRule"/>
</dbReference>
<evidence type="ECO:0000256" key="7">
    <source>
        <dbReference type="ARBA" id="ARBA00022525"/>
    </source>
</evidence>